<accession>A0A1H0ASP9</accession>
<dbReference type="GO" id="GO:0003677">
    <property type="term" value="F:DNA binding"/>
    <property type="evidence" value="ECO:0007669"/>
    <property type="project" value="UniProtKB-KW"/>
</dbReference>
<dbReference type="GO" id="GO:0006355">
    <property type="term" value="P:regulation of DNA-templated transcription"/>
    <property type="evidence" value="ECO:0007669"/>
    <property type="project" value="InterPro"/>
</dbReference>
<organism evidence="3 4">
    <name type="scientific">Pseudomonas jinjuensis</name>
    <dbReference type="NCBI Taxonomy" id="198616"/>
    <lineage>
        <taxon>Bacteria</taxon>
        <taxon>Pseudomonadati</taxon>
        <taxon>Pseudomonadota</taxon>
        <taxon>Gammaproteobacteria</taxon>
        <taxon>Pseudomonadales</taxon>
        <taxon>Pseudomonadaceae</taxon>
        <taxon>Pseudomonas</taxon>
    </lineage>
</organism>
<evidence type="ECO:0000256" key="1">
    <source>
        <dbReference type="ARBA" id="ARBA00023125"/>
    </source>
</evidence>
<dbReference type="PRINTS" id="PR00038">
    <property type="entry name" value="HTHLUXR"/>
</dbReference>
<evidence type="ECO:0000259" key="2">
    <source>
        <dbReference type="PROSITE" id="PS50043"/>
    </source>
</evidence>
<dbReference type="PROSITE" id="PS50043">
    <property type="entry name" value="HTH_LUXR_2"/>
    <property type="match status" value="1"/>
</dbReference>
<dbReference type="InterPro" id="IPR000792">
    <property type="entry name" value="Tscrpt_reg_LuxR_C"/>
</dbReference>
<dbReference type="Gene3D" id="1.10.10.10">
    <property type="entry name" value="Winged helix-like DNA-binding domain superfamily/Winged helix DNA-binding domain"/>
    <property type="match status" value="1"/>
</dbReference>
<evidence type="ECO:0000313" key="3">
    <source>
        <dbReference type="EMBL" id="SDN36404.1"/>
    </source>
</evidence>
<dbReference type="Pfam" id="PF00196">
    <property type="entry name" value="GerE"/>
    <property type="match status" value="1"/>
</dbReference>
<dbReference type="PANTHER" id="PTHR43214">
    <property type="entry name" value="TWO-COMPONENT RESPONSE REGULATOR"/>
    <property type="match status" value="1"/>
</dbReference>
<dbReference type="SUPFAM" id="SSF46894">
    <property type="entry name" value="C-terminal effector domain of the bipartite response regulators"/>
    <property type="match status" value="1"/>
</dbReference>
<protein>
    <submittedName>
        <fullName evidence="3">DNA-binding response regulator, NarL/FixJ family, contains REC and HTH domains</fullName>
    </submittedName>
</protein>
<dbReference type="CDD" id="cd06170">
    <property type="entry name" value="LuxR_C_like"/>
    <property type="match status" value="1"/>
</dbReference>
<dbReference type="STRING" id="198616.SAMN05216193_102354"/>
<reference evidence="4" key="1">
    <citation type="submission" date="2016-10" db="EMBL/GenBank/DDBJ databases">
        <authorList>
            <person name="Varghese N."/>
            <person name="Submissions S."/>
        </authorList>
    </citation>
    <scope>NUCLEOTIDE SEQUENCE [LARGE SCALE GENOMIC DNA]</scope>
    <source>
        <strain evidence="4">JCM 21621</strain>
    </source>
</reference>
<feature type="domain" description="HTH luxR-type" evidence="2">
    <location>
        <begin position="148"/>
        <end position="213"/>
    </location>
</feature>
<dbReference type="InterPro" id="IPR016032">
    <property type="entry name" value="Sig_transdc_resp-reg_C-effctor"/>
</dbReference>
<keyword evidence="4" id="KW-1185">Reference proteome</keyword>
<dbReference type="EMBL" id="FNIJ01000002">
    <property type="protein sequence ID" value="SDN36404.1"/>
    <property type="molecule type" value="Genomic_DNA"/>
</dbReference>
<gene>
    <name evidence="3" type="ORF">SAMN05216193_102354</name>
</gene>
<dbReference type="AlphaFoldDB" id="A0A1H0ASP9"/>
<dbReference type="InterPro" id="IPR036388">
    <property type="entry name" value="WH-like_DNA-bd_sf"/>
</dbReference>
<evidence type="ECO:0000313" key="4">
    <source>
        <dbReference type="Proteomes" id="UP000242957"/>
    </source>
</evidence>
<dbReference type="InterPro" id="IPR039420">
    <property type="entry name" value="WalR-like"/>
</dbReference>
<dbReference type="PANTHER" id="PTHR43214:SF43">
    <property type="entry name" value="TWO-COMPONENT RESPONSE REGULATOR"/>
    <property type="match status" value="1"/>
</dbReference>
<name>A0A1H0ASP9_9PSED</name>
<proteinExistence type="predicted"/>
<dbReference type="Proteomes" id="UP000242957">
    <property type="component" value="Unassembled WGS sequence"/>
</dbReference>
<dbReference type="SMART" id="SM00421">
    <property type="entry name" value="HTH_LUXR"/>
    <property type="match status" value="1"/>
</dbReference>
<dbReference type="PROSITE" id="PS00622">
    <property type="entry name" value="HTH_LUXR_1"/>
    <property type="match status" value="1"/>
</dbReference>
<keyword evidence="1 3" id="KW-0238">DNA-binding</keyword>
<sequence length="216" mass="23971">MEMDLLRSERAGRPREITLLTANELLGQLFRHFLGSSDEWEVTLQPLDLSLPADTALWLLDVGSVEQPQLSMLLERLLAQAPGALVNVSAKEAERLVDRHPGINGVFYSHASREQVLSGLRTLLDGGVWLPRTVLEQLLWQFRRLRQSPESLAGLTGREQEILGLAGKGLSNAEIASHLCLSPHTVKSHIHNLLGKLGASNRVEAVFLLRSQLRLE</sequence>
<dbReference type="Gene3D" id="3.40.50.2300">
    <property type="match status" value="1"/>
</dbReference>